<name>A0A5P2G9F6_9BACT</name>
<dbReference type="GO" id="GO:0050201">
    <property type="term" value="F:fucokinase activity"/>
    <property type="evidence" value="ECO:0007669"/>
    <property type="project" value="TreeGrafter"/>
</dbReference>
<dbReference type="PANTHER" id="PTHR32463:SF0">
    <property type="entry name" value="L-FUCOSE KINASE"/>
    <property type="match status" value="1"/>
</dbReference>
<dbReference type="PRINTS" id="PR00960">
    <property type="entry name" value="LMBPPROTEIN"/>
</dbReference>
<dbReference type="Pfam" id="PF08544">
    <property type="entry name" value="GHMP_kinases_C"/>
    <property type="match status" value="1"/>
</dbReference>
<dbReference type="InterPro" id="IPR052203">
    <property type="entry name" value="GHMP_Kinase-Related"/>
</dbReference>
<evidence type="ECO:0000256" key="3">
    <source>
        <dbReference type="ARBA" id="ARBA00022777"/>
    </source>
</evidence>
<proteinExistence type="inferred from homology"/>
<keyword evidence="4" id="KW-0067">ATP-binding</keyword>
<dbReference type="RefSeq" id="WP_131331557.1">
    <property type="nucleotide sequence ID" value="NZ_CP044016.1"/>
</dbReference>
<dbReference type="PIRSF" id="PIRSF036406">
    <property type="entry name" value="Hept_kin"/>
    <property type="match status" value="1"/>
</dbReference>
<dbReference type="InterPro" id="IPR001174">
    <property type="entry name" value="HddA/FKP"/>
</dbReference>
<comment type="similarity">
    <text evidence="5">Belongs to the GHMP kinase family.</text>
</comment>
<dbReference type="SUPFAM" id="SSF54211">
    <property type="entry name" value="Ribosomal protein S5 domain 2-like"/>
    <property type="match status" value="1"/>
</dbReference>
<dbReference type="InterPro" id="IPR036554">
    <property type="entry name" value="GHMP_kinase_C_sf"/>
</dbReference>
<evidence type="ECO:0000313" key="9">
    <source>
        <dbReference type="Proteomes" id="UP000292424"/>
    </source>
</evidence>
<accession>A0A5P2G9F6</accession>
<dbReference type="InterPro" id="IPR014606">
    <property type="entry name" value="Heptose_7-P_kinase"/>
</dbReference>
<evidence type="ECO:0000256" key="5">
    <source>
        <dbReference type="ARBA" id="ARBA00038121"/>
    </source>
</evidence>
<feature type="domain" description="GHMP kinase N-terminal" evidence="6">
    <location>
        <begin position="80"/>
        <end position="168"/>
    </location>
</feature>
<evidence type="ECO:0000259" key="6">
    <source>
        <dbReference type="Pfam" id="PF00288"/>
    </source>
</evidence>
<dbReference type="OrthoDB" id="9812992at2"/>
<protein>
    <submittedName>
        <fullName evidence="8">Dehydrogenase</fullName>
    </submittedName>
</protein>
<keyword evidence="2" id="KW-0547">Nucleotide-binding</keyword>
<reference evidence="8 9" key="1">
    <citation type="submission" date="2019-09" db="EMBL/GenBank/DDBJ databases">
        <title>Complete genome sequence of Arachidicoccus sp. B3-10 isolated from apple orchard soil.</title>
        <authorList>
            <person name="Kim H.S."/>
            <person name="Han K.-I."/>
            <person name="Suh M.K."/>
            <person name="Lee K.C."/>
            <person name="Eom M.K."/>
            <person name="Kim J.-S."/>
            <person name="Kang S.W."/>
            <person name="Sin Y."/>
            <person name="Lee J.-S."/>
        </authorList>
    </citation>
    <scope>NUCLEOTIDE SEQUENCE [LARGE SCALE GENOMIC DNA]</scope>
    <source>
        <strain evidence="8 9">B3-10</strain>
    </source>
</reference>
<dbReference type="Proteomes" id="UP000292424">
    <property type="component" value="Chromosome"/>
</dbReference>
<feature type="domain" description="GHMP kinase C-terminal" evidence="7">
    <location>
        <begin position="243"/>
        <end position="323"/>
    </location>
</feature>
<keyword evidence="3" id="KW-0418">Kinase</keyword>
<dbReference type="Gene3D" id="3.30.230.120">
    <property type="match status" value="1"/>
</dbReference>
<dbReference type="PANTHER" id="PTHR32463">
    <property type="entry name" value="L-FUCOSE KINASE"/>
    <property type="match status" value="1"/>
</dbReference>
<keyword evidence="1" id="KW-0808">Transferase</keyword>
<dbReference type="SUPFAM" id="SSF55060">
    <property type="entry name" value="GHMP Kinase, C-terminal domain"/>
    <property type="match status" value="1"/>
</dbReference>
<dbReference type="EMBL" id="CP044016">
    <property type="protein sequence ID" value="QES90572.1"/>
    <property type="molecule type" value="Genomic_DNA"/>
</dbReference>
<evidence type="ECO:0000256" key="1">
    <source>
        <dbReference type="ARBA" id="ARBA00022679"/>
    </source>
</evidence>
<dbReference type="InterPro" id="IPR020568">
    <property type="entry name" value="Ribosomal_Su5_D2-typ_SF"/>
</dbReference>
<dbReference type="InterPro" id="IPR013750">
    <property type="entry name" value="GHMP_kinase_C_dom"/>
</dbReference>
<dbReference type="GO" id="GO:0005524">
    <property type="term" value="F:ATP binding"/>
    <property type="evidence" value="ECO:0007669"/>
    <property type="project" value="UniProtKB-KW"/>
</dbReference>
<evidence type="ECO:0000259" key="7">
    <source>
        <dbReference type="Pfam" id="PF08544"/>
    </source>
</evidence>
<evidence type="ECO:0000256" key="2">
    <source>
        <dbReference type="ARBA" id="ARBA00022741"/>
    </source>
</evidence>
<dbReference type="InterPro" id="IPR006204">
    <property type="entry name" value="GHMP_kinase_N_dom"/>
</dbReference>
<evidence type="ECO:0000256" key="4">
    <source>
        <dbReference type="ARBA" id="ARBA00022840"/>
    </source>
</evidence>
<sequence length="343" mass="37889">MNIYRSKAPLRIGLAGGGTDVSPYSDLYGGAILNITVSLFAHANIELIESEQIILSAMDRGEEEVYDWTTSLPINGNLDLLKGVYNRIQKDYGISKQGFRLNTFVDAPAGSGLGTSSTLVVAILGAFVEMLKLPLGDYDIAHYAYDIERKDLGLSGGKQDQYAATFGGVNYMEFLADDRVIVNPLRIRNEYLDELENNLLLFYTSTSRESAKIIVEQQKNVLQKNEKSIEAMHQLKEQSILLKEALLRGELFKFGQILDFGFQQKKQMAANISNDLIDDIYSAAIEAGATGGKISGAGGGGFMTFYCPGNTRYQVIEALKKFGGEVKPYRFTRHGLITWTVKS</sequence>
<keyword evidence="9" id="KW-1185">Reference proteome</keyword>
<dbReference type="Pfam" id="PF00288">
    <property type="entry name" value="GHMP_kinases_N"/>
    <property type="match status" value="1"/>
</dbReference>
<gene>
    <name evidence="8" type="ORF">E0W69_018550</name>
</gene>
<dbReference type="KEGG" id="arac:E0W69_018550"/>
<dbReference type="GO" id="GO:0042352">
    <property type="term" value="P:GDP-L-fucose salvage"/>
    <property type="evidence" value="ECO:0007669"/>
    <property type="project" value="TreeGrafter"/>
</dbReference>
<organism evidence="8 9">
    <name type="scientific">Rhizosphaericola mali</name>
    <dbReference type="NCBI Taxonomy" id="2545455"/>
    <lineage>
        <taxon>Bacteria</taxon>
        <taxon>Pseudomonadati</taxon>
        <taxon>Bacteroidota</taxon>
        <taxon>Chitinophagia</taxon>
        <taxon>Chitinophagales</taxon>
        <taxon>Chitinophagaceae</taxon>
        <taxon>Rhizosphaericola</taxon>
    </lineage>
</organism>
<dbReference type="AlphaFoldDB" id="A0A5P2G9F6"/>
<evidence type="ECO:0000313" key="8">
    <source>
        <dbReference type="EMBL" id="QES90572.1"/>
    </source>
</evidence>